<protein>
    <recommendedName>
        <fullName evidence="3">STAS/SEC14 domain-containing protein</fullName>
    </recommendedName>
</protein>
<keyword evidence="2" id="KW-1185">Reference proteome</keyword>
<dbReference type="AlphaFoldDB" id="A0A6M6BDS2"/>
<organism evidence="1 2">
    <name type="scientific">Hymenobacter taeanensis</name>
    <dbReference type="NCBI Taxonomy" id="2735321"/>
    <lineage>
        <taxon>Bacteria</taxon>
        <taxon>Pseudomonadati</taxon>
        <taxon>Bacteroidota</taxon>
        <taxon>Cytophagia</taxon>
        <taxon>Cytophagales</taxon>
        <taxon>Hymenobacteraceae</taxon>
        <taxon>Hymenobacter</taxon>
    </lineage>
</organism>
<name>A0A6M6BDS2_9BACT</name>
<proteinExistence type="predicted"/>
<dbReference type="RefSeq" id="WP_171590768.1">
    <property type="nucleotide sequence ID" value="NZ_CP053538.1"/>
</dbReference>
<evidence type="ECO:0000313" key="1">
    <source>
        <dbReference type="EMBL" id="QJX46661.1"/>
    </source>
</evidence>
<reference evidence="1 2" key="1">
    <citation type="submission" date="2020-05" db="EMBL/GenBank/DDBJ databases">
        <title>Complete genome sequence of Hymenobacter sp. TS19 in Coasted Sand Dune.</title>
        <authorList>
            <person name="Lee J.-H."/>
            <person name="Jung J.-H."/>
            <person name="Jeong S."/>
            <person name="Zhao L."/>
            <person name="Kim M.-K."/>
            <person name="Seo H.-S."/>
            <person name="Lim S."/>
        </authorList>
    </citation>
    <scope>NUCLEOTIDE SEQUENCE [LARGE SCALE GENOMIC DNA]</scope>
    <source>
        <strain evidence="1 2">TS19</strain>
    </source>
</reference>
<evidence type="ECO:0008006" key="3">
    <source>
        <dbReference type="Google" id="ProtNLM"/>
    </source>
</evidence>
<gene>
    <name evidence="1" type="ORF">HMJ29_06795</name>
</gene>
<dbReference type="EMBL" id="CP053538">
    <property type="protein sequence ID" value="QJX46661.1"/>
    <property type="molecule type" value="Genomic_DNA"/>
</dbReference>
<accession>A0A6M6BDS2</accession>
<evidence type="ECO:0000313" key="2">
    <source>
        <dbReference type="Proteomes" id="UP000501623"/>
    </source>
</evidence>
<dbReference type="KEGG" id="hts:HMJ29_06795"/>
<dbReference type="Proteomes" id="UP000501623">
    <property type="component" value="Chromosome"/>
</dbReference>
<sequence length="142" mass="16645">MPELLVNDYLQLAHRPDLQILTVRWLRTTSSPELRSGYQRLLDFAQENNSTRFWLVDSRRRQHLDNSDVHWLVRDYYPTLRPRLGNQVFLAFLVSPAQLADTTDDETLPPLPYTHGDYCSINQFTDEGEAVQWLTKHLHPAV</sequence>